<dbReference type="OrthoDB" id="9518664at2759"/>
<keyword evidence="3" id="KW-0732">Signal</keyword>
<dbReference type="GO" id="GO:0004867">
    <property type="term" value="F:serine-type endopeptidase inhibitor activity"/>
    <property type="evidence" value="ECO:0007669"/>
    <property type="project" value="InterPro"/>
</dbReference>
<accession>A0A811K963</accession>
<dbReference type="Pfam" id="PF00079">
    <property type="entry name" value="Serpin"/>
    <property type="match status" value="1"/>
</dbReference>
<reference evidence="5" key="1">
    <citation type="submission" date="2020-09" db="EMBL/GenBank/DDBJ databases">
        <authorList>
            <person name="Kikuchi T."/>
        </authorList>
    </citation>
    <scope>NUCLEOTIDE SEQUENCE</scope>
    <source>
        <strain evidence="5">SH1</strain>
    </source>
</reference>
<protein>
    <recommendedName>
        <fullName evidence="4">Serpin domain-containing protein</fullName>
    </recommendedName>
</protein>
<dbReference type="Proteomes" id="UP000783686">
    <property type="component" value="Unassembled WGS sequence"/>
</dbReference>
<dbReference type="SMART" id="SM00093">
    <property type="entry name" value="SERPIN"/>
    <property type="match status" value="1"/>
</dbReference>
<evidence type="ECO:0000313" key="5">
    <source>
        <dbReference type="EMBL" id="CAD5212301.1"/>
    </source>
</evidence>
<sequence>MKVVIFLAITALLCESNDIFEYEKDLLKRTADKYNVDNVAISGFSILKALTLAYQGAEGGTKQEFLELLGDDAFESISNTESAFRSSQGMTLEMSDRAFLSNNINVKEEYESKLDDKIEKVDFSESSEAADRINDFVKNSTDGHIKTIFDANDLNGDTAFVLVNALYFNAEFVHKFSKKSTTNALFYPKAGVDKEVPMLVQKAVFPFLATMEAQILHLPYKGDAKLVLVVPVAKFGLDKLIQNLTTERLQEFIFGGDAMDSQELTVKLPKFTVEFSDDVKKQLQEIGLKKAFSPEADFSGLTDENVSIDQVKHKVFFKTDEQGTEAAAATAAHATRSFSPTIVADHPFIFFVVVKESILFSGFVRDIKS</sequence>
<dbReference type="Gene3D" id="2.30.39.10">
    <property type="entry name" value="Alpha-1-antitrypsin, domain 1"/>
    <property type="match status" value="1"/>
</dbReference>
<proteinExistence type="inferred from homology"/>
<organism evidence="5 6">
    <name type="scientific">Bursaphelenchus okinawaensis</name>
    <dbReference type="NCBI Taxonomy" id="465554"/>
    <lineage>
        <taxon>Eukaryota</taxon>
        <taxon>Metazoa</taxon>
        <taxon>Ecdysozoa</taxon>
        <taxon>Nematoda</taxon>
        <taxon>Chromadorea</taxon>
        <taxon>Rhabditida</taxon>
        <taxon>Tylenchina</taxon>
        <taxon>Tylenchomorpha</taxon>
        <taxon>Aphelenchoidea</taxon>
        <taxon>Aphelenchoididae</taxon>
        <taxon>Bursaphelenchus</taxon>
    </lineage>
</organism>
<comment type="caution">
    <text evidence="5">The sequence shown here is derived from an EMBL/GenBank/DDBJ whole genome shotgun (WGS) entry which is preliminary data.</text>
</comment>
<keyword evidence="6" id="KW-1185">Reference proteome</keyword>
<dbReference type="EMBL" id="CAJFCW020000002">
    <property type="protein sequence ID" value="CAG9095517.1"/>
    <property type="molecule type" value="Genomic_DNA"/>
</dbReference>
<dbReference type="Proteomes" id="UP000614601">
    <property type="component" value="Unassembled WGS sequence"/>
</dbReference>
<dbReference type="InterPro" id="IPR036186">
    <property type="entry name" value="Serpin_sf"/>
</dbReference>
<dbReference type="InterPro" id="IPR023796">
    <property type="entry name" value="Serpin_dom"/>
</dbReference>
<dbReference type="EMBL" id="CAJFDH010000002">
    <property type="protein sequence ID" value="CAD5212301.1"/>
    <property type="molecule type" value="Genomic_DNA"/>
</dbReference>
<comment type="similarity">
    <text evidence="1 2">Belongs to the serpin family.</text>
</comment>
<name>A0A811K963_9BILA</name>
<dbReference type="SUPFAM" id="SSF56574">
    <property type="entry name" value="Serpins"/>
    <property type="match status" value="1"/>
</dbReference>
<feature type="domain" description="Serpin" evidence="4">
    <location>
        <begin position="24"/>
        <end position="367"/>
    </location>
</feature>
<evidence type="ECO:0000256" key="1">
    <source>
        <dbReference type="ARBA" id="ARBA00009500"/>
    </source>
</evidence>
<dbReference type="PANTHER" id="PTHR11461:SF211">
    <property type="entry name" value="GH10112P-RELATED"/>
    <property type="match status" value="1"/>
</dbReference>
<evidence type="ECO:0000259" key="4">
    <source>
        <dbReference type="SMART" id="SM00093"/>
    </source>
</evidence>
<feature type="chain" id="PRO_5035594800" description="Serpin domain-containing protein" evidence="3">
    <location>
        <begin position="17"/>
        <end position="369"/>
    </location>
</feature>
<dbReference type="CDD" id="cd00172">
    <property type="entry name" value="serpin"/>
    <property type="match status" value="1"/>
</dbReference>
<dbReference type="InterPro" id="IPR042185">
    <property type="entry name" value="Serpin_sf_2"/>
</dbReference>
<dbReference type="Gene3D" id="3.30.497.10">
    <property type="entry name" value="Antithrombin, subunit I, domain 2"/>
    <property type="match status" value="1"/>
</dbReference>
<dbReference type="PANTHER" id="PTHR11461">
    <property type="entry name" value="SERINE PROTEASE INHIBITOR, SERPIN"/>
    <property type="match status" value="1"/>
</dbReference>
<dbReference type="InterPro" id="IPR000215">
    <property type="entry name" value="Serpin_fam"/>
</dbReference>
<feature type="signal peptide" evidence="3">
    <location>
        <begin position="1"/>
        <end position="16"/>
    </location>
</feature>
<evidence type="ECO:0000313" key="6">
    <source>
        <dbReference type="Proteomes" id="UP000614601"/>
    </source>
</evidence>
<evidence type="ECO:0000256" key="2">
    <source>
        <dbReference type="RuleBase" id="RU000411"/>
    </source>
</evidence>
<dbReference type="InterPro" id="IPR023795">
    <property type="entry name" value="Serpin_CS"/>
</dbReference>
<dbReference type="GO" id="GO:0005615">
    <property type="term" value="C:extracellular space"/>
    <property type="evidence" value="ECO:0007669"/>
    <property type="project" value="InterPro"/>
</dbReference>
<dbReference type="AlphaFoldDB" id="A0A811K963"/>
<dbReference type="PROSITE" id="PS00284">
    <property type="entry name" value="SERPIN"/>
    <property type="match status" value="1"/>
</dbReference>
<gene>
    <name evidence="5" type="ORF">BOKJ2_LOCUS4134</name>
</gene>
<evidence type="ECO:0000256" key="3">
    <source>
        <dbReference type="SAM" id="SignalP"/>
    </source>
</evidence>
<dbReference type="InterPro" id="IPR042178">
    <property type="entry name" value="Serpin_sf_1"/>
</dbReference>